<evidence type="ECO:0000256" key="1">
    <source>
        <dbReference type="ARBA" id="ARBA00022679"/>
    </source>
</evidence>
<dbReference type="SUPFAM" id="SSF55729">
    <property type="entry name" value="Acyl-CoA N-acyltransferases (Nat)"/>
    <property type="match status" value="1"/>
</dbReference>
<dbReference type="GO" id="GO:0008999">
    <property type="term" value="F:protein-N-terminal-alanine acetyltransferase activity"/>
    <property type="evidence" value="ECO:0007669"/>
    <property type="project" value="TreeGrafter"/>
</dbReference>
<keyword evidence="2" id="KW-0012">Acyltransferase</keyword>
<dbReference type="AlphaFoldDB" id="A0A5P6VTK3"/>
<reference evidence="6" key="1">
    <citation type="submission" date="2019-08" db="EMBL/GenBank/DDBJ databases">
        <title>Complete Genome Sequence of the Polysaccharide-Degrading Rumen Bacterium Pseudobutyrivibrio xylanivorans MA3014.</title>
        <authorList>
            <person name="Palevich N."/>
            <person name="Maclean P.H."/>
            <person name="Kelly W.J."/>
            <person name="Leahy S.C."/>
            <person name="Rakonjac J."/>
            <person name="Attwood G.T."/>
        </authorList>
    </citation>
    <scope>NUCLEOTIDE SEQUENCE [LARGE SCALE GENOMIC DNA]</scope>
    <source>
        <strain evidence="6">MA3014</strain>
    </source>
</reference>
<sequence>MFKTHNLEVLINAGEFMKFEIETERLNLRVLNKHNAEMVLEFYIRNRDIFERYEPVIGDDFYSLSHQQKILDFEYQNIMKLSMMRYWIFQKDNPCKIIGTVSFRNIVKPIYESCTVGYKMDRDFVNHGFCTEALEATIPQLAKELGIHRFEALILPDNEPSIHMVEKIGFKYEGILRDKIIIRGRRLDHCMYAYLADN</sequence>
<dbReference type="PROSITE" id="PS51186">
    <property type="entry name" value="GNAT"/>
    <property type="match status" value="1"/>
</dbReference>
<evidence type="ECO:0000256" key="2">
    <source>
        <dbReference type="ARBA" id="ARBA00023315"/>
    </source>
</evidence>
<dbReference type="PANTHER" id="PTHR43792">
    <property type="entry name" value="GNAT FAMILY, PUTATIVE (AFU_ORTHOLOGUE AFUA_3G00765)-RELATED-RELATED"/>
    <property type="match status" value="1"/>
</dbReference>
<dbReference type="InterPro" id="IPR000182">
    <property type="entry name" value="GNAT_dom"/>
</dbReference>
<organism evidence="5 6">
    <name type="scientific">Pseudobutyrivibrio xylanivorans</name>
    <dbReference type="NCBI Taxonomy" id="185007"/>
    <lineage>
        <taxon>Bacteria</taxon>
        <taxon>Bacillati</taxon>
        <taxon>Bacillota</taxon>
        <taxon>Clostridia</taxon>
        <taxon>Lachnospirales</taxon>
        <taxon>Lachnospiraceae</taxon>
        <taxon>Pseudobutyrivibrio</taxon>
    </lineage>
</organism>
<evidence type="ECO:0000256" key="3">
    <source>
        <dbReference type="ARBA" id="ARBA00038502"/>
    </source>
</evidence>
<dbReference type="PANTHER" id="PTHR43792:SF8">
    <property type="entry name" value="[RIBOSOMAL PROTEIN US5]-ALANINE N-ACETYLTRANSFERASE"/>
    <property type="match status" value="1"/>
</dbReference>
<evidence type="ECO:0000259" key="4">
    <source>
        <dbReference type="PROSITE" id="PS51186"/>
    </source>
</evidence>
<evidence type="ECO:0000313" key="5">
    <source>
        <dbReference type="EMBL" id="QFJ54211.1"/>
    </source>
</evidence>
<dbReference type="EMBL" id="CP043028">
    <property type="protein sequence ID" value="QFJ54211.1"/>
    <property type="molecule type" value="Genomic_DNA"/>
</dbReference>
<dbReference type="OrthoDB" id="9795206at2"/>
<proteinExistence type="inferred from homology"/>
<name>A0A5P6VTK3_PSEXY</name>
<comment type="similarity">
    <text evidence="3">Belongs to the acetyltransferase family. RimJ subfamily.</text>
</comment>
<dbReference type="InterPro" id="IPR016181">
    <property type="entry name" value="Acyl_CoA_acyltransferase"/>
</dbReference>
<dbReference type="Proteomes" id="UP000327030">
    <property type="component" value="Chromosome 1"/>
</dbReference>
<protein>
    <submittedName>
        <fullName evidence="5">GNAT family N-acetyltransferase</fullName>
    </submittedName>
</protein>
<dbReference type="GO" id="GO:0005737">
    <property type="term" value="C:cytoplasm"/>
    <property type="evidence" value="ECO:0007669"/>
    <property type="project" value="TreeGrafter"/>
</dbReference>
<dbReference type="KEGG" id="pxv:FXF36_04655"/>
<gene>
    <name evidence="5" type="ORF">FXF36_04655</name>
</gene>
<dbReference type="Gene3D" id="3.40.630.30">
    <property type="match status" value="1"/>
</dbReference>
<feature type="domain" description="N-acetyltransferase" evidence="4">
    <location>
        <begin position="40"/>
        <end position="197"/>
    </location>
</feature>
<dbReference type="InterPro" id="IPR051531">
    <property type="entry name" value="N-acetyltransferase"/>
</dbReference>
<evidence type="ECO:0000313" key="6">
    <source>
        <dbReference type="Proteomes" id="UP000327030"/>
    </source>
</evidence>
<keyword evidence="1" id="KW-0808">Transferase</keyword>
<accession>A0A5P6VTK3</accession>
<dbReference type="Pfam" id="PF13302">
    <property type="entry name" value="Acetyltransf_3"/>
    <property type="match status" value="1"/>
</dbReference>